<evidence type="ECO:0000313" key="4">
    <source>
        <dbReference type="Proteomes" id="UP000825379"/>
    </source>
</evidence>
<dbReference type="Gene3D" id="3.30.70.1020">
    <property type="entry name" value="Trehalose-6-phosphate phosphatase related protein, domain 2"/>
    <property type="match status" value="1"/>
</dbReference>
<keyword evidence="2" id="KW-0460">Magnesium</keyword>
<comment type="cofactor">
    <cofactor evidence="2">
        <name>Mg(2+)</name>
        <dbReference type="ChEBI" id="CHEBI:18420"/>
    </cofactor>
</comment>
<comment type="catalytic activity">
    <reaction evidence="2">
        <text>alpha,alpha-trehalose 6-phosphate + H2O = alpha,alpha-trehalose + phosphate</text>
        <dbReference type="Rhea" id="RHEA:23420"/>
        <dbReference type="ChEBI" id="CHEBI:15377"/>
        <dbReference type="ChEBI" id="CHEBI:16551"/>
        <dbReference type="ChEBI" id="CHEBI:43474"/>
        <dbReference type="ChEBI" id="CHEBI:58429"/>
        <dbReference type="EC" id="3.1.3.12"/>
    </reaction>
</comment>
<dbReference type="SUPFAM" id="SSF56784">
    <property type="entry name" value="HAD-like"/>
    <property type="match status" value="1"/>
</dbReference>
<accession>A0AAD1KTX5</accession>
<dbReference type="EC" id="3.1.3.12" evidence="2"/>
<comment type="pathway">
    <text evidence="2">Glycan biosynthesis; trehalose biosynthesis.</text>
</comment>
<proteinExistence type="inferred from homology"/>
<dbReference type="InterPro" id="IPR003337">
    <property type="entry name" value="Trehalose_PPase"/>
</dbReference>
<protein>
    <recommendedName>
        <fullName evidence="2">Trehalose 6-phosphate phosphatase</fullName>
        <ecNumber evidence="2">3.1.3.12</ecNumber>
    </recommendedName>
</protein>
<name>A0AAD1KTX5_THETH</name>
<evidence type="ECO:0000313" key="3">
    <source>
        <dbReference type="EMBL" id="BCZ86326.1"/>
    </source>
</evidence>
<comment type="similarity">
    <text evidence="2">Belongs to the trehalose phosphatase family.</text>
</comment>
<keyword evidence="2" id="KW-0479">Metal-binding</keyword>
<dbReference type="RefSeq" id="WP_143584801.1">
    <property type="nucleotide sequence ID" value="NZ_AP019792.1"/>
</dbReference>
<dbReference type="GO" id="GO:0005992">
    <property type="term" value="P:trehalose biosynthetic process"/>
    <property type="evidence" value="ECO:0007669"/>
    <property type="project" value="InterPro"/>
</dbReference>
<dbReference type="PANTHER" id="PTHR43768:SF3">
    <property type="entry name" value="TREHALOSE 6-PHOSPHATE PHOSPHATASE"/>
    <property type="match status" value="1"/>
</dbReference>
<dbReference type="Gene3D" id="3.40.50.1000">
    <property type="entry name" value="HAD superfamily/HAD-like"/>
    <property type="match status" value="1"/>
</dbReference>
<dbReference type="CDD" id="cd01627">
    <property type="entry name" value="HAD_TPP"/>
    <property type="match status" value="1"/>
</dbReference>
<dbReference type="Pfam" id="PF02358">
    <property type="entry name" value="Trehalose_PPase"/>
    <property type="match status" value="2"/>
</dbReference>
<dbReference type="Proteomes" id="UP000825379">
    <property type="component" value="Chromosome"/>
</dbReference>
<sequence>MRAENPVFFLDYDGTLAPIAQRPEEAFPHPEAPRVLRALMERHPVYVVTGRRVRDLEPLLPLPGLPVVGGHGLEEGVLFGEVRPLFPVDLGPLRARLPSCPGVRVEDKGFALALHYRGAEDEEKARACLEAWLKAVEGLLEALGLEALPGKKVLELKPKGVDKGQAVLRLLGRHPGYTPVYIGDDTTDEAAFLALRGRGLTFKVGEGPTAAQGRLKDVEEVLAYLQTYLRPTSL</sequence>
<reference evidence="3" key="1">
    <citation type="submission" date="2021-07" db="EMBL/GenBank/DDBJ databases">
        <title>Complete genome sequences of four Thermus thermophilus strains isolated from Arima Hot Spring in Japan.</title>
        <authorList>
            <person name="Tomariguchi N."/>
            <person name="Ueno Y."/>
            <person name="Miyazaki K."/>
        </authorList>
    </citation>
    <scope>NUCLEOTIDE SEQUENCE</scope>
    <source>
        <strain evidence="3">AA1-1</strain>
    </source>
</reference>
<dbReference type="EMBL" id="AP024926">
    <property type="protein sequence ID" value="BCZ86326.1"/>
    <property type="molecule type" value="Genomic_DNA"/>
</dbReference>
<dbReference type="InterPro" id="IPR023214">
    <property type="entry name" value="HAD_sf"/>
</dbReference>
<evidence type="ECO:0000256" key="1">
    <source>
        <dbReference type="ARBA" id="ARBA00022801"/>
    </source>
</evidence>
<evidence type="ECO:0000256" key="2">
    <source>
        <dbReference type="RuleBase" id="RU361117"/>
    </source>
</evidence>
<organism evidence="3 4">
    <name type="scientific">Thermus thermophilus</name>
    <dbReference type="NCBI Taxonomy" id="274"/>
    <lineage>
        <taxon>Bacteria</taxon>
        <taxon>Thermotogati</taxon>
        <taxon>Deinococcota</taxon>
        <taxon>Deinococci</taxon>
        <taxon>Thermales</taxon>
        <taxon>Thermaceae</taxon>
        <taxon>Thermus</taxon>
    </lineage>
</organism>
<comment type="function">
    <text evidence="2">Removes the phosphate from trehalose 6-phosphate to produce free trehalose.</text>
</comment>
<gene>
    <name evidence="3" type="ORF">TthAA11_05080</name>
</gene>
<dbReference type="AlphaFoldDB" id="A0AAD1KTX5"/>
<dbReference type="GO" id="GO:0004805">
    <property type="term" value="F:trehalose-phosphatase activity"/>
    <property type="evidence" value="ECO:0007669"/>
    <property type="project" value="UniProtKB-EC"/>
</dbReference>
<dbReference type="GO" id="GO:0046872">
    <property type="term" value="F:metal ion binding"/>
    <property type="evidence" value="ECO:0007669"/>
    <property type="project" value="UniProtKB-KW"/>
</dbReference>
<dbReference type="InterPro" id="IPR036412">
    <property type="entry name" value="HAD-like_sf"/>
</dbReference>
<dbReference type="PANTHER" id="PTHR43768">
    <property type="entry name" value="TREHALOSE 6-PHOSPHATE PHOSPHATASE"/>
    <property type="match status" value="1"/>
</dbReference>
<keyword evidence="1 2" id="KW-0378">Hydrolase</keyword>
<dbReference type="InterPro" id="IPR044651">
    <property type="entry name" value="OTSB-like"/>
</dbReference>
<dbReference type="NCBIfam" id="TIGR00685">
    <property type="entry name" value="T6PP"/>
    <property type="match status" value="1"/>
</dbReference>